<evidence type="ECO:0000313" key="6">
    <source>
        <dbReference type="Proteomes" id="UP000627984"/>
    </source>
</evidence>
<dbReference type="EMBL" id="BMQD01000002">
    <property type="protein sequence ID" value="GGK51640.1"/>
    <property type="molecule type" value="Genomic_DNA"/>
</dbReference>
<evidence type="ECO:0000259" key="4">
    <source>
        <dbReference type="PROSITE" id="PS50110"/>
    </source>
</evidence>
<feature type="modified residue" description="4-aspartylphosphate" evidence="2">
    <location>
        <position position="81"/>
    </location>
</feature>
<dbReference type="Gene3D" id="3.40.50.2300">
    <property type="match status" value="1"/>
</dbReference>
<accession>A0AA37BDB3</accession>
<name>A0AA37BDB3_9ACTN</name>
<reference evidence="5" key="1">
    <citation type="journal article" date="2014" name="Int. J. Syst. Evol. Microbiol.">
        <title>Complete genome sequence of Corynebacterium casei LMG S-19264T (=DSM 44701T), isolated from a smear-ripened cheese.</title>
        <authorList>
            <consortium name="US DOE Joint Genome Institute (JGI-PGF)"/>
            <person name="Walter F."/>
            <person name="Albersmeier A."/>
            <person name="Kalinowski J."/>
            <person name="Ruckert C."/>
        </authorList>
    </citation>
    <scope>NUCLEOTIDE SEQUENCE</scope>
    <source>
        <strain evidence="5">JCM 3093</strain>
    </source>
</reference>
<reference evidence="5" key="2">
    <citation type="submission" date="2022-09" db="EMBL/GenBank/DDBJ databases">
        <authorList>
            <person name="Sun Q."/>
            <person name="Ohkuma M."/>
        </authorList>
    </citation>
    <scope>NUCLEOTIDE SEQUENCE</scope>
    <source>
        <strain evidence="5">JCM 3093</strain>
    </source>
</reference>
<proteinExistence type="predicted"/>
<evidence type="ECO:0000313" key="5">
    <source>
        <dbReference type="EMBL" id="GGK51640.1"/>
    </source>
</evidence>
<dbReference type="PANTHER" id="PTHR44591">
    <property type="entry name" value="STRESS RESPONSE REGULATOR PROTEIN 1"/>
    <property type="match status" value="1"/>
</dbReference>
<dbReference type="InterPro" id="IPR001789">
    <property type="entry name" value="Sig_transdc_resp-reg_receiver"/>
</dbReference>
<dbReference type="GO" id="GO:0000160">
    <property type="term" value="P:phosphorelay signal transduction system"/>
    <property type="evidence" value="ECO:0007669"/>
    <property type="project" value="InterPro"/>
</dbReference>
<evidence type="ECO:0000256" key="1">
    <source>
        <dbReference type="ARBA" id="ARBA00022553"/>
    </source>
</evidence>
<organism evidence="5 6">
    <name type="scientific">Planomonospora parontospora</name>
    <dbReference type="NCBI Taxonomy" id="58119"/>
    <lineage>
        <taxon>Bacteria</taxon>
        <taxon>Bacillati</taxon>
        <taxon>Actinomycetota</taxon>
        <taxon>Actinomycetes</taxon>
        <taxon>Streptosporangiales</taxon>
        <taxon>Streptosporangiaceae</taxon>
        <taxon>Planomonospora</taxon>
    </lineage>
</organism>
<dbReference type="PANTHER" id="PTHR44591:SF3">
    <property type="entry name" value="RESPONSE REGULATORY DOMAIN-CONTAINING PROTEIN"/>
    <property type="match status" value="1"/>
</dbReference>
<comment type="caution">
    <text evidence="5">The sequence shown here is derived from an EMBL/GenBank/DDBJ whole genome shotgun (WGS) entry which is preliminary data.</text>
</comment>
<evidence type="ECO:0000256" key="2">
    <source>
        <dbReference type="PROSITE-ProRule" id="PRU00169"/>
    </source>
</evidence>
<dbReference type="InterPro" id="IPR050595">
    <property type="entry name" value="Bact_response_regulator"/>
</dbReference>
<keyword evidence="1 2" id="KW-0597">Phosphoprotein</keyword>
<feature type="region of interest" description="Disordered" evidence="3">
    <location>
        <begin position="1"/>
        <end position="27"/>
    </location>
</feature>
<dbReference type="Proteomes" id="UP000627984">
    <property type="component" value="Unassembled WGS sequence"/>
</dbReference>
<feature type="domain" description="Response regulatory" evidence="4">
    <location>
        <begin position="32"/>
        <end position="148"/>
    </location>
</feature>
<gene>
    <name evidence="5" type="ORF">GCM10010126_08960</name>
</gene>
<dbReference type="AlphaFoldDB" id="A0AA37BDB3"/>
<dbReference type="SMART" id="SM00448">
    <property type="entry name" value="REC"/>
    <property type="match status" value="1"/>
</dbReference>
<dbReference type="InterPro" id="IPR011006">
    <property type="entry name" value="CheY-like_superfamily"/>
</dbReference>
<sequence>MDDGGPREGRARPVTRERGGPRESSNGGVMAGVLVVDDDPDVQFVVGLVLKRFGHDVVMAASGQAALEIAAREMPDAVILDWVMPGMAGPEVCRRLRAMPGGDRVAVMMLTVRVGEEDMEAAFRAGVDDYMMKPFGHEEFMARVESMLARVAQPGSGRDRRS</sequence>
<dbReference type="SUPFAM" id="SSF52172">
    <property type="entry name" value="CheY-like"/>
    <property type="match status" value="1"/>
</dbReference>
<dbReference type="Pfam" id="PF00072">
    <property type="entry name" value="Response_reg"/>
    <property type="match status" value="1"/>
</dbReference>
<feature type="compositionally biased region" description="Basic and acidic residues" evidence="3">
    <location>
        <begin position="1"/>
        <end position="21"/>
    </location>
</feature>
<dbReference type="CDD" id="cd17574">
    <property type="entry name" value="REC_OmpR"/>
    <property type="match status" value="1"/>
</dbReference>
<dbReference type="PROSITE" id="PS50110">
    <property type="entry name" value="RESPONSE_REGULATORY"/>
    <property type="match status" value="1"/>
</dbReference>
<evidence type="ECO:0000256" key="3">
    <source>
        <dbReference type="SAM" id="MobiDB-lite"/>
    </source>
</evidence>
<protein>
    <recommendedName>
        <fullName evidence="4">Response regulatory domain-containing protein</fullName>
    </recommendedName>
</protein>